<name>A0A1W4XJH9_AGRPL</name>
<sequence length="301" mass="35081">MRERICTVSKVLIVLCTFNCCLSDEYTPIVLWHGMGDACCFPYSLGKVQVRLNESLPGVHVVSLRIGSSVIDDLENSYFMHPNKQIEEACSIIQSDPKLAKGYNAIGFSQGSQFLRGLIQRCPYPKAKTYISLGGQHQGVYGLPRCISLSIKTCDYIRRLLNYAAYNSWLQDFLVQATYWHDPLNEEEYREKNSFLSDINNEKSLNQTYIERLRNLENFVMVKFLKDTMVQPIESEWFGFYKPGQSKDIQSLFNSTLYTEDRLGLKYLYENQRMHFISINSDHLRFNWTWFESNIINPFLK</sequence>
<dbReference type="KEGG" id="apln:108744723"/>
<dbReference type="FunFam" id="3.40.50.1820:FF:000107">
    <property type="entry name" value="Palmitoyl-protein thioesterase 1"/>
    <property type="match status" value="1"/>
</dbReference>
<dbReference type="InterPro" id="IPR029058">
    <property type="entry name" value="AB_hydrolase_fold"/>
</dbReference>
<feature type="chain" id="PRO_5010728133" description="Palmitoyl-protein thioesterase 1" evidence="10">
    <location>
        <begin position="24"/>
        <end position="301"/>
    </location>
</feature>
<gene>
    <name evidence="12" type="primary">LOC108744723</name>
</gene>
<keyword evidence="6" id="KW-1015">Disulfide bond</keyword>
<dbReference type="GO" id="GO:0005764">
    <property type="term" value="C:lysosome"/>
    <property type="evidence" value="ECO:0007669"/>
    <property type="project" value="TreeGrafter"/>
</dbReference>
<dbReference type="GlyCosmos" id="A0A1W4XJH9">
    <property type="glycosylation" value="1 site, No reported glycans"/>
</dbReference>
<reference evidence="12" key="1">
    <citation type="submission" date="2025-08" db="UniProtKB">
        <authorList>
            <consortium name="RefSeq"/>
        </authorList>
    </citation>
    <scope>IDENTIFICATION</scope>
    <source>
        <tissue evidence="12">Entire body</tissue>
    </source>
</reference>
<dbReference type="Gene3D" id="3.40.50.1820">
    <property type="entry name" value="alpha/beta hydrolase"/>
    <property type="match status" value="1"/>
</dbReference>
<dbReference type="GeneID" id="108744723"/>
<dbReference type="FunCoup" id="A0A1W4XJH9">
    <property type="interactions" value="1586"/>
</dbReference>
<keyword evidence="7" id="KW-0325">Glycoprotein</keyword>
<keyword evidence="4 10" id="KW-0732">Signal</keyword>
<dbReference type="Pfam" id="PF02089">
    <property type="entry name" value="Palm_thioest"/>
    <property type="match status" value="1"/>
</dbReference>
<evidence type="ECO:0000256" key="8">
    <source>
        <dbReference type="ARBA" id="ARBA00031934"/>
    </source>
</evidence>
<evidence type="ECO:0000256" key="5">
    <source>
        <dbReference type="ARBA" id="ARBA00022801"/>
    </source>
</evidence>
<dbReference type="CTD" id="5538"/>
<dbReference type="GO" id="GO:0008474">
    <property type="term" value="F:palmitoyl-(protein) hydrolase activity"/>
    <property type="evidence" value="ECO:0007669"/>
    <property type="project" value="UniProtKB-EC"/>
</dbReference>
<dbReference type="EC" id="3.1.2.22" evidence="2"/>
<dbReference type="RefSeq" id="XP_018336134.1">
    <property type="nucleotide sequence ID" value="XM_018480632.2"/>
</dbReference>
<evidence type="ECO:0000256" key="7">
    <source>
        <dbReference type="ARBA" id="ARBA00023180"/>
    </source>
</evidence>
<accession>A0A1W4XJH9</accession>
<dbReference type="GO" id="GO:0006898">
    <property type="term" value="P:receptor-mediated endocytosis"/>
    <property type="evidence" value="ECO:0007669"/>
    <property type="project" value="TreeGrafter"/>
</dbReference>
<dbReference type="OrthoDB" id="10263094at2759"/>
<evidence type="ECO:0000256" key="3">
    <source>
        <dbReference type="ARBA" id="ARBA00014212"/>
    </source>
</evidence>
<dbReference type="PANTHER" id="PTHR11247:SF8">
    <property type="entry name" value="PALMITOYL-PROTEIN THIOESTERASE 1"/>
    <property type="match status" value="1"/>
</dbReference>
<dbReference type="STRING" id="224129.A0A1W4XJH9"/>
<proteinExistence type="inferred from homology"/>
<evidence type="ECO:0000313" key="11">
    <source>
        <dbReference type="Proteomes" id="UP000192223"/>
    </source>
</evidence>
<dbReference type="InParanoid" id="A0A1W4XJH9"/>
<protein>
    <recommendedName>
        <fullName evidence="3">Palmitoyl-protein thioesterase 1</fullName>
        <ecNumber evidence="2">3.1.2.22</ecNumber>
    </recommendedName>
    <alternativeName>
        <fullName evidence="8">Palmitoyl-protein hydrolase 1</fullName>
    </alternativeName>
</protein>
<keyword evidence="11" id="KW-1185">Reference proteome</keyword>
<organism evidence="11 12">
    <name type="scientific">Agrilus planipennis</name>
    <name type="common">Emerald ash borer</name>
    <name type="synonym">Agrilus marcopoli</name>
    <dbReference type="NCBI Taxonomy" id="224129"/>
    <lineage>
        <taxon>Eukaryota</taxon>
        <taxon>Metazoa</taxon>
        <taxon>Ecdysozoa</taxon>
        <taxon>Arthropoda</taxon>
        <taxon>Hexapoda</taxon>
        <taxon>Insecta</taxon>
        <taxon>Pterygota</taxon>
        <taxon>Neoptera</taxon>
        <taxon>Endopterygota</taxon>
        <taxon>Coleoptera</taxon>
        <taxon>Polyphaga</taxon>
        <taxon>Elateriformia</taxon>
        <taxon>Buprestoidea</taxon>
        <taxon>Buprestidae</taxon>
        <taxon>Agrilinae</taxon>
        <taxon>Agrilus</taxon>
    </lineage>
</organism>
<dbReference type="PANTHER" id="PTHR11247">
    <property type="entry name" value="PALMITOYL-PROTEIN THIOESTERASE/DOLICHYLDIPHOSPHATASE 1"/>
    <property type="match status" value="1"/>
</dbReference>
<dbReference type="Proteomes" id="UP000192223">
    <property type="component" value="Unplaced"/>
</dbReference>
<evidence type="ECO:0000256" key="6">
    <source>
        <dbReference type="ARBA" id="ARBA00023157"/>
    </source>
</evidence>
<dbReference type="AlphaFoldDB" id="A0A1W4XJH9"/>
<dbReference type="InterPro" id="IPR002472">
    <property type="entry name" value="Palm_thioest"/>
</dbReference>
<evidence type="ECO:0000313" key="12">
    <source>
        <dbReference type="RefSeq" id="XP_018336134.1"/>
    </source>
</evidence>
<keyword evidence="5" id="KW-0378">Hydrolase</keyword>
<evidence type="ECO:0000256" key="1">
    <source>
        <dbReference type="ARBA" id="ARBA00010758"/>
    </source>
</evidence>
<feature type="signal peptide" evidence="10">
    <location>
        <begin position="1"/>
        <end position="23"/>
    </location>
</feature>
<comment type="similarity">
    <text evidence="1">Belongs to the palmitoyl-protein thioesterase family.</text>
</comment>
<evidence type="ECO:0000256" key="4">
    <source>
        <dbReference type="ARBA" id="ARBA00022729"/>
    </source>
</evidence>
<dbReference type="SUPFAM" id="SSF53474">
    <property type="entry name" value="alpha/beta-Hydrolases"/>
    <property type="match status" value="1"/>
</dbReference>
<evidence type="ECO:0000256" key="9">
    <source>
        <dbReference type="ARBA" id="ARBA00047409"/>
    </source>
</evidence>
<evidence type="ECO:0000256" key="2">
    <source>
        <dbReference type="ARBA" id="ARBA00012423"/>
    </source>
</evidence>
<comment type="catalytic activity">
    <reaction evidence="9">
        <text>S-hexadecanoyl-L-cysteinyl-[protein] + H2O = L-cysteinyl-[protein] + hexadecanoate + H(+)</text>
        <dbReference type="Rhea" id="RHEA:19233"/>
        <dbReference type="Rhea" id="RHEA-COMP:10131"/>
        <dbReference type="Rhea" id="RHEA-COMP:11032"/>
        <dbReference type="ChEBI" id="CHEBI:7896"/>
        <dbReference type="ChEBI" id="CHEBI:15377"/>
        <dbReference type="ChEBI" id="CHEBI:15378"/>
        <dbReference type="ChEBI" id="CHEBI:29950"/>
        <dbReference type="ChEBI" id="CHEBI:74151"/>
        <dbReference type="EC" id="3.1.2.22"/>
    </reaction>
    <physiologicalReaction direction="left-to-right" evidence="9">
        <dbReference type="Rhea" id="RHEA:19234"/>
    </physiologicalReaction>
</comment>
<dbReference type="PRINTS" id="PR00414">
    <property type="entry name" value="PPTHIESTRASE"/>
</dbReference>
<evidence type="ECO:0000256" key="10">
    <source>
        <dbReference type="SAM" id="SignalP"/>
    </source>
</evidence>